<gene>
    <name evidence="8" type="ORF">C8A04DRAFT_35512</name>
</gene>
<dbReference type="AlphaFoldDB" id="A0AAN6V6I4"/>
<evidence type="ECO:0000256" key="2">
    <source>
        <dbReference type="ARBA" id="ARBA00010371"/>
    </source>
</evidence>
<proteinExistence type="inferred from homology"/>
<keyword evidence="4" id="KW-0809">Transit peptide</keyword>
<accession>A0AAN6V6I4</accession>
<dbReference type="Gene3D" id="3.90.180.10">
    <property type="entry name" value="Medium-chain alcohol dehydrogenases, catalytic domain"/>
    <property type="match status" value="1"/>
</dbReference>
<keyword evidence="3" id="KW-0521">NADP</keyword>
<dbReference type="InterPro" id="IPR036291">
    <property type="entry name" value="NAD(P)-bd_dom_sf"/>
</dbReference>
<keyword evidence="6" id="KW-0496">Mitochondrion</keyword>
<protein>
    <recommendedName>
        <fullName evidence="10">Alcohol dehydrogenase-like C-terminal domain-containing protein</fullName>
    </recommendedName>
</protein>
<dbReference type="Proteomes" id="UP001302676">
    <property type="component" value="Unassembled WGS sequence"/>
</dbReference>
<comment type="subcellular location">
    <subcellularLocation>
        <location evidence="1">Mitochondrion</location>
    </subcellularLocation>
</comment>
<feature type="region of interest" description="Disordered" evidence="7">
    <location>
        <begin position="242"/>
        <end position="286"/>
    </location>
</feature>
<feature type="compositionally biased region" description="Polar residues" evidence="7">
    <location>
        <begin position="122"/>
        <end position="136"/>
    </location>
</feature>
<dbReference type="PANTHER" id="PTHR43981">
    <property type="entry name" value="ENOYL-[ACYL-CARRIER-PROTEIN] REDUCTASE, MITOCHONDRIAL"/>
    <property type="match status" value="1"/>
</dbReference>
<reference evidence="8" key="1">
    <citation type="journal article" date="2023" name="Mol. Phylogenet. Evol.">
        <title>Genome-scale phylogeny and comparative genomics of the fungal order Sordariales.</title>
        <authorList>
            <person name="Hensen N."/>
            <person name="Bonometti L."/>
            <person name="Westerberg I."/>
            <person name="Brannstrom I.O."/>
            <person name="Guillou S."/>
            <person name="Cros-Aarteil S."/>
            <person name="Calhoun S."/>
            <person name="Haridas S."/>
            <person name="Kuo A."/>
            <person name="Mondo S."/>
            <person name="Pangilinan J."/>
            <person name="Riley R."/>
            <person name="LaButti K."/>
            <person name="Andreopoulos B."/>
            <person name="Lipzen A."/>
            <person name="Chen C."/>
            <person name="Yan M."/>
            <person name="Daum C."/>
            <person name="Ng V."/>
            <person name="Clum A."/>
            <person name="Steindorff A."/>
            <person name="Ohm R.A."/>
            <person name="Martin F."/>
            <person name="Silar P."/>
            <person name="Natvig D.O."/>
            <person name="Lalanne C."/>
            <person name="Gautier V."/>
            <person name="Ament-Velasquez S.L."/>
            <person name="Kruys A."/>
            <person name="Hutchinson M.I."/>
            <person name="Powell A.J."/>
            <person name="Barry K."/>
            <person name="Miller A.N."/>
            <person name="Grigoriev I.V."/>
            <person name="Debuchy R."/>
            <person name="Gladieux P."/>
            <person name="Hiltunen Thoren M."/>
            <person name="Johannesson H."/>
        </authorList>
    </citation>
    <scope>NUCLEOTIDE SEQUENCE</scope>
    <source>
        <strain evidence="8">CBS 141.50</strain>
    </source>
</reference>
<dbReference type="SUPFAM" id="SSF51735">
    <property type="entry name" value="NAD(P)-binding Rossmann-fold domains"/>
    <property type="match status" value="1"/>
</dbReference>
<dbReference type="SUPFAM" id="SSF50129">
    <property type="entry name" value="GroES-like"/>
    <property type="match status" value="1"/>
</dbReference>
<reference evidence="8" key="2">
    <citation type="submission" date="2023-05" db="EMBL/GenBank/DDBJ databases">
        <authorList>
            <consortium name="Lawrence Berkeley National Laboratory"/>
            <person name="Steindorff A."/>
            <person name="Hensen N."/>
            <person name="Bonometti L."/>
            <person name="Westerberg I."/>
            <person name="Brannstrom I.O."/>
            <person name="Guillou S."/>
            <person name="Cros-Aarteil S."/>
            <person name="Calhoun S."/>
            <person name="Haridas S."/>
            <person name="Kuo A."/>
            <person name="Mondo S."/>
            <person name="Pangilinan J."/>
            <person name="Riley R."/>
            <person name="Labutti K."/>
            <person name="Andreopoulos B."/>
            <person name="Lipzen A."/>
            <person name="Chen C."/>
            <person name="Yanf M."/>
            <person name="Daum C."/>
            <person name="Ng V."/>
            <person name="Clum A."/>
            <person name="Ohm R."/>
            <person name="Martin F."/>
            <person name="Silar P."/>
            <person name="Natvig D."/>
            <person name="Lalanne C."/>
            <person name="Gautier V."/>
            <person name="Ament-Velasquez S.L."/>
            <person name="Kruys A."/>
            <person name="Hutchinson M.I."/>
            <person name="Powell A.J."/>
            <person name="Barry K."/>
            <person name="Miller A.N."/>
            <person name="Grigoriev I.V."/>
            <person name="Debuchy R."/>
            <person name="Gladieux P."/>
            <person name="Thoren M.H."/>
            <person name="Johannesson H."/>
        </authorList>
    </citation>
    <scope>NUCLEOTIDE SEQUENCE</scope>
    <source>
        <strain evidence="8">CBS 141.50</strain>
    </source>
</reference>
<feature type="region of interest" description="Disordered" evidence="7">
    <location>
        <begin position="119"/>
        <end position="162"/>
    </location>
</feature>
<comment type="similarity">
    <text evidence="2">Belongs to the zinc-containing alcohol dehydrogenase family. Quinone oxidoreductase subfamily.</text>
</comment>
<dbReference type="RefSeq" id="XP_062639068.1">
    <property type="nucleotide sequence ID" value="XM_062783201.1"/>
</dbReference>
<name>A0AAN6V6I4_9PEZI</name>
<sequence>MSPQTDLAVAPATTSKGRFELPALDFKFGSLTDGTDIPPPLPSPIQEEGAGPTPPDTPRKAAQKKLEGKDTASGKPSPISTAGIKRRAEDNPASPTLSTRPGSIRRLFSRNLLNAAYANGNEPAQNSRPPSRSGSIMTDAKKARRSSGWFGRLRGSEPAQNKVVAAPLSPPVTQESQSTGPPPPMIPELTELNTKLGIQNPTSMAAFIPSSRMALRPGPAARCNLLPLSHHASRPIIGIQRLSPASLNNPPTRAASSTTTAPPHEPPSATAPSSGPSGVQASALIYTTPGNPSDVLSLHRFTIPNTATSSSSSTALPPHAAILRTLAAPIHPSDVNTIQGTYGIRPSFSRSVLGSTLRNGTAGEDDEGGLLSVPTPAAVPGGEGCFEVLKLGEGVKGAVGRAAIQLGRYMGLRSINLFRPRDTPEATETLRQELLDLGGTHVLTYDEFLDTKSRSSTGGGSRIREWTRDGADPVRLALDGIGGPSVMRMMDCLGDKACLVKYGGMGSGYIRLPTGRAIFNRLRVQGFWLAPWARENPEEMDRTVMEIVELMKVGKFTVGGYRGVRWGGDTEEGPLRDAVGEAMTPFRGKKCVFVFDE</sequence>
<evidence type="ECO:0000256" key="3">
    <source>
        <dbReference type="ARBA" id="ARBA00022857"/>
    </source>
</evidence>
<dbReference type="CDD" id="cd08290">
    <property type="entry name" value="ETR"/>
    <property type="match status" value="1"/>
</dbReference>
<dbReference type="GO" id="GO:0016491">
    <property type="term" value="F:oxidoreductase activity"/>
    <property type="evidence" value="ECO:0007669"/>
    <property type="project" value="UniProtKB-KW"/>
</dbReference>
<keyword evidence="5" id="KW-0560">Oxidoreductase</keyword>
<dbReference type="GO" id="GO:0006631">
    <property type="term" value="P:fatty acid metabolic process"/>
    <property type="evidence" value="ECO:0007669"/>
    <property type="project" value="TreeGrafter"/>
</dbReference>
<evidence type="ECO:0008006" key="10">
    <source>
        <dbReference type="Google" id="ProtNLM"/>
    </source>
</evidence>
<dbReference type="InterPro" id="IPR011032">
    <property type="entry name" value="GroES-like_sf"/>
</dbReference>
<feature type="region of interest" description="Disordered" evidence="7">
    <location>
        <begin position="30"/>
        <end position="105"/>
    </location>
</feature>
<organism evidence="8 9">
    <name type="scientific">Dichotomopilus funicola</name>
    <dbReference type="NCBI Taxonomy" id="1934379"/>
    <lineage>
        <taxon>Eukaryota</taxon>
        <taxon>Fungi</taxon>
        <taxon>Dikarya</taxon>
        <taxon>Ascomycota</taxon>
        <taxon>Pezizomycotina</taxon>
        <taxon>Sordariomycetes</taxon>
        <taxon>Sordariomycetidae</taxon>
        <taxon>Sordariales</taxon>
        <taxon>Chaetomiaceae</taxon>
        <taxon>Dichotomopilus</taxon>
    </lineage>
</organism>
<dbReference type="Gene3D" id="3.40.50.720">
    <property type="entry name" value="NAD(P)-binding Rossmann-like Domain"/>
    <property type="match status" value="1"/>
</dbReference>
<dbReference type="EMBL" id="MU853566">
    <property type="protein sequence ID" value="KAK4145697.1"/>
    <property type="molecule type" value="Genomic_DNA"/>
</dbReference>
<dbReference type="InterPro" id="IPR051034">
    <property type="entry name" value="Mito_Enoyl-ACP_Reductase"/>
</dbReference>
<dbReference type="GeneID" id="87819814"/>
<dbReference type="GO" id="GO:0005739">
    <property type="term" value="C:mitochondrion"/>
    <property type="evidence" value="ECO:0007669"/>
    <property type="project" value="UniProtKB-SubCell"/>
</dbReference>
<evidence type="ECO:0000256" key="4">
    <source>
        <dbReference type="ARBA" id="ARBA00022946"/>
    </source>
</evidence>
<feature type="compositionally biased region" description="Low complexity" evidence="7">
    <location>
        <begin position="250"/>
        <end position="278"/>
    </location>
</feature>
<evidence type="ECO:0000313" key="8">
    <source>
        <dbReference type="EMBL" id="KAK4145697.1"/>
    </source>
</evidence>
<dbReference type="PANTHER" id="PTHR43981:SF2">
    <property type="entry name" value="ENOYL-[ACYL-CARRIER-PROTEIN] REDUCTASE, MITOCHONDRIAL"/>
    <property type="match status" value="1"/>
</dbReference>
<evidence type="ECO:0000256" key="7">
    <source>
        <dbReference type="SAM" id="MobiDB-lite"/>
    </source>
</evidence>
<evidence type="ECO:0000313" key="9">
    <source>
        <dbReference type="Proteomes" id="UP001302676"/>
    </source>
</evidence>
<keyword evidence="9" id="KW-1185">Reference proteome</keyword>
<evidence type="ECO:0000256" key="6">
    <source>
        <dbReference type="ARBA" id="ARBA00023128"/>
    </source>
</evidence>
<evidence type="ECO:0000256" key="1">
    <source>
        <dbReference type="ARBA" id="ARBA00004173"/>
    </source>
</evidence>
<comment type="caution">
    <text evidence="8">The sequence shown here is derived from an EMBL/GenBank/DDBJ whole genome shotgun (WGS) entry which is preliminary data.</text>
</comment>
<evidence type="ECO:0000256" key="5">
    <source>
        <dbReference type="ARBA" id="ARBA00023002"/>
    </source>
</evidence>